<dbReference type="InterPro" id="IPR040521">
    <property type="entry name" value="KDZ"/>
</dbReference>
<dbReference type="GeneID" id="66070910"/>
<reference evidence="1" key="1">
    <citation type="journal article" date="2021" name="Genome Biol. Evol.">
        <title>The assembled and annotated genome of the fairy-ring fungus Marasmius oreades.</title>
        <authorList>
            <person name="Hiltunen M."/>
            <person name="Ament-Velasquez S.L."/>
            <person name="Johannesson H."/>
        </authorList>
    </citation>
    <scope>NUCLEOTIDE SEQUENCE</scope>
    <source>
        <strain evidence="1">03SP1</strain>
    </source>
</reference>
<comment type="caution">
    <text evidence="1">The sequence shown here is derived from an EMBL/GenBank/DDBJ whole genome shotgun (WGS) entry which is preliminary data.</text>
</comment>
<evidence type="ECO:0000313" key="1">
    <source>
        <dbReference type="EMBL" id="KAG7100049.1"/>
    </source>
</evidence>
<keyword evidence="2" id="KW-1185">Reference proteome</keyword>
<dbReference type="Proteomes" id="UP001049176">
    <property type="component" value="Chromosome 1"/>
</dbReference>
<dbReference type="RefSeq" id="XP_043016519.1">
    <property type="nucleotide sequence ID" value="XM_043147805.1"/>
</dbReference>
<name>A0A9P8AFV0_9AGAR</name>
<organism evidence="1 2">
    <name type="scientific">Marasmius oreades</name>
    <name type="common">fairy-ring Marasmius</name>
    <dbReference type="NCBI Taxonomy" id="181124"/>
    <lineage>
        <taxon>Eukaryota</taxon>
        <taxon>Fungi</taxon>
        <taxon>Dikarya</taxon>
        <taxon>Basidiomycota</taxon>
        <taxon>Agaricomycotina</taxon>
        <taxon>Agaricomycetes</taxon>
        <taxon>Agaricomycetidae</taxon>
        <taxon>Agaricales</taxon>
        <taxon>Marasmiineae</taxon>
        <taxon>Marasmiaceae</taxon>
        <taxon>Marasmius</taxon>
    </lineage>
</organism>
<dbReference type="Pfam" id="PF18758">
    <property type="entry name" value="KDZ"/>
    <property type="match status" value="1"/>
</dbReference>
<proteinExistence type="predicted"/>
<dbReference type="KEGG" id="more:E1B28_001834"/>
<accession>A0A9P8AFV0</accession>
<dbReference type="PANTHER" id="PTHR33096">
    <property type="entry name" value="CXC2 DOMAIN-CONTAINING PROTEIN"/>
    <property type="match status" value="1"/>
</dbReference>
<dbReference type="AlphaFoldDB" id="A0A9P8AFV0"/>
<sequence>MALVCRHDIPIFVASINTPGEQQKFPIALLEALFSMVPREATIVGLYDVGCVLDRSLSMFDLLHAEYTSRLALATSVMHAYGHQWSCQLQYNPRLHAGLGLTDGEGTERLWSRLRELIGIERRSSAARRLWLLDRQLDSIAADLRSSLGTWQRHRLHTNVHKKEIEVSQIFSADKIPSNILQEQWRLQHKAQTSARAHAPARLKRQLSKVLQLQGEIEVVEASIASTKTAIRILPSSSHLALTIISTLEKTHNTLKAQAEELYLSLNLPEEFRDLKGVSLEFLQNLILARDLKIIIRRSAVGTFFEWDRLDEAVGGRDAAIGTKLHQITRNSISKRKPALLNNINKYNMYSRHSHKAYPSVRVKKYAFWEGMP</sequence>
<dbReference type="PANTHER" id="PTHR33096:SF1">
    <property type="entry name" value="CXC1-LIKE CYSTEINE CLUSTER ASSOCIATED WITH KDZ TRANSPOSASES DOMAIN-CONTAINING PROTEIN"/>
    <property type="match status" value="1"/>
</dbReference>
<dbReference type="OrthoDB" id="3364670at2759"/>
<gene>
    <name evidence="1" type="ORF">E1B28_001834</name>
</gene>
<dbReference type="EMBL" id="CM032181">
    <property type="protein sequence ID" value="KAG7100049.1"/>
    <property type="molecule type" value="Genomic_DNA"/>
</dbReference>
<protein>
    <submittedName>
        <fullName evidence="1">Uncharacterized protein</fullName>
    </submittedName>
</protein>
<evidence type="ECO:0000313" key="2">
    <source>
        <dbReference type="Proteomes" id="UP001049176"/>
    </source>
</evidence>